<dbReference type="PANTHER" id="PTHR48090:SF7">
    <property type="entry name" value="RFBJ PROTEIN"/>
    <property type="match status" value="1"/>
</dbReference>
<dbReference type="InterPro" id="IPR001173">
    <property type="entry name" value="Glyco_trans_2-like"/>
</dbReference>
<dbReference type="InterPro" id="IPR050256">
    <property type="entry name" value="Glycosyltransferase_2"/>
</dbReference>
<dbReference type="Pfam" id="PF00535">
    <property type="entry name" value="Glycos_transf_2"/>
    <property type="match status" value="1"/>
</dbReference>
<feature type="non-terminal residue" evidence="2">
    <location>
        <position position="264"/>
    </location>
</feature>
<dbReference type="EMBL" id="UINC01167175">
    <property type="protein sequence ID" value="SVD69528.1"/>
    <property type="molecule type" value="Genomic_DNA"/>
</dbReference>
<name>A0A382XGR1_9ZZZZ</name>
<proteinExistence type="predicted"/>
<dbReference type="AlphaFoldDB" id="A0A382XGR1"/>
<sequence length="264" mass="29756">MPITVQSLAEWEEAGTTGMLSVVIPAHNEEGHIENTITALTEQLSQEAINHEVLVINDNSTDDTEEILRQLDNEKVRYLNNEPPNGFGYAVRLGLKAFLGDCVAIVMADGSDDPVDLVRFYREFESGADCVFGTRFSRTSQVVDYPWPKRLLNRLGNLLIQLLFLTHYNDTTNAFKLYGRNVVAGLQPLMAYGFNLTVELPLKAIARGYSYSVLPNNWYNRKEGLSKFKIDEVAGGYLFIILYCWLETRLTNNSQIDHGQHGDS</sequence>
<dbReference type="PANTHER" id="PTHR48090">
    <property type="entry name" value="UNDECAPRENYL-PHOSPHATE 4-DEOXY-4-FORMAMIDO-L-ARABINOSE TRANSFERASE-RELATED"/>
    <property type="match status" value="1"/>
</dbReference>
<protein>
    <recommendedName>
        <fullName evidence="1">Glycosyltransferase 2-like domain-containing protein</fullName>
    </recommendedName>
</protein>
<evidence type="ECO:0000259" key="1">
    <source>
        <dbReference type="Pfam" id="PF00535"/>
    </source>
</evidence>
<gene>
    <name evidence="2" type="ORF">METZ01_LOCUS422382</name>
</gene>
<evidence type="ECO:0000313" key="2">
    <source>
        <dbReference type="EMBL" id="SVD69528.1"/>
    </source>
</evidence>
<dbReference type="Gene3D" id="3.90.550.10">
    <property type="entry name" value="Spore Coat Polysaccharide Biosynthesis Protein SpsA, Chain A"/>
    <property type="match status" value="1"/>
</dbReference>
<organism evidence="2">
    <name type="scientific">marine metagenome</name>
    <dbReference type="NCBI Taxonomy" id="408172"/>
    <lineage>
        <taxon>unclassified sequences</taxon>
        <taxon>metagenomes</taxon>
        <taxon>ecological metagenomes</taxon>
    </lineage>
</organism>
<dbReference type="CDD" id="cd04179">
    <property type="entry name" value="DPM_DPG-synthase_like"/>
    <property type="match status" value="1"/>
</dbReference>
<feature type="domain" description="Glycosyltransferase 2-like" evidence="1">
    <location>
        <begin position="21"/>
        <end position="183"/>
    </location>
</feature>
<accession>A0A382XGR1</accession>
<dbReference type="InterPro" id="IPR029044">
    <property type="entry name" value="Nucleotide-diphossugar_trans"/>
</dbReference>
<dbReference type="SUPFAM" id="SSF53448">
    <property type="entry name" value="Nucleotide-diphospho-sugar transferases"/>
    <property type="match status" value="1"/>
</dbReference>
<reference evidence="2" key="1">
    <citation type="submission" date="2018-05" db="EMBL/GenBank/DDBJ databases">
        <authorList>
            <person name="Lanie J.A."/>
            <person name="Ng W.-L."/>
            <person name="Kazmierczak K.M."/>
            <person name="Andrzejewski T.M."/>
            <person name="Davidsen T.M."/>
            <person name="Wayne K.J."/>
            <person name="Tettelin H."/>
            <person name="Glass J.I."/>
            <person name="Rusch D."/>
            <person name="Podicherti R."/>
            <person name="Tsui H.-C.T."/>
            <person name="Winkler M.E."/>
        </authorList>
    </citation>
    <scope>NUCLEOTIDE SEQUENCE</scope>
</reference>